<dbReference type="Proteomes" id="UP000549394">
    <property type="component" value="Unassembled WGS sequence"/>
</dbReference>
<accession>A0A7I8VZH1</accession>
<gene>
    <name evidence="1" type="ORF">DGYR_LOCUS8853</name>
</gene>
<dbReference type="AlphaFoldDB" id="A0A7I8VZH1"/>
<organism evidence="1 2">
    <name type="scientific">Dimorphilus gyrociliatus</name>
    <dbReference type="NCBI Taxonomy" id="2664684"/>
    <lineage>
        <taxon>Eukaryota</taxon>
        <taxon>Metazoa</taxon>
        <taxon>Spiralia</taxon>
        <taxon>Lophotrochozoa</taxon>
        <taxon>Annelida</taxon>
        <taxon>Polychaeta</taxon>
        <taxon>Polychaeta incertae sedis</taxon>
        <taxon>Dinophilidae</taxon>
        <taxon>Dimorphilus</taxon>
    </lineage>
</organism>
<reference evidence="1 2" key="1">
    <citation type="submission" date="2020-08" db="EMBL/GenBank/DDBJ databases">
        <authorList>
            <person name="Hejnol A."/>
        </authorList>
    </citation>
    <scope>NUCLEOTIDE SEQUENCE [LARGE SCALE GENOMIC DNA]</scope>
</reference>
<proteinExistence type="predicted"/>
<sequence>MVQLRSCDYLIPIDTFPLLEEVEKSVEKSEKLRQEFITRFQEIDGPDGYSIVKECWDSIFSAKIKEFITPYRNSYESSVKFTLDGHLVLENLEIYAVCQKGLERNTILREKIPCQLTRESFILMASEMCFRE</sequence>
<comment type="caution">
    <text evidence="1">The sequence shown here is derived from an EMBL/GenBank/DDBJ whole genome shotgun (WGS) entry which is preliminary data.</text>
</comment>
<name>A0A7I8VZH1_9ANNE</name>
<dbReference type="EMBL" id="CAJFCJ010000013">
    <property type="protein sequence ID" value="CAD5120822.1"/>
    <property type="molecule type" value="Genomic_DNA"/>
</dbReference>
<protein>
    <submittedName>
        <fullName evidence="1">DgyrCDS9379</fullName>
    </submittedName>
</protein>
<evidence type="ECO:0000313" key="1">
    <source>
        <dbReference type="EMBL" id="CAD5120822.1"/>
    </source>
</evidence>
<keyword evidence="2" id="KW-1185">Reference proteome</keyword>
<evidence type="ECO:0000313" key="2">
    <source>
        <dbReference type="Proteomes" id="UP000549394"/>
    </source>
</evidence>